<dbReference type="InterPro" id="IPR046335">
    <property type="entry name" value="LacI/GalR-like_sensor"/>
</dbReference>
<accession>A0A0E2HVZ2</accession>
<keyword evidence="1" id="KW-0678">Repressor</keyword>
<evidence type="ECO:0000256" key="4">
    <source>
        <dbReference type="ARBA" id="ARBA00023163"/>
    </source>
</evidence>
<dbReference type="PANTHER" id="PTHR30146:SF95">
    <property type="entry name" value="RIBOSE OPERON REPRESSOR"/>
    <property type="match status" value="1"/>
</dbReference>
<evidence type="ECO:0000256" key="2">
    <source>
        <dbReference type="ARBA" id="ARBA00023015"/>
    </source>
</evidence>
<keyword evidence="3" id="KW-0238">DNA-binding</keyword>
<reference evidence="6 7" key="1">
    <citation type="submission" date="2013-01" db="EMBL/GenBank/DDBJ databases">
        <title>The Genome Sequence of Clostridium clostridioforme 90A8.</title>
        <authorList>
            <consortium name="The Broad Institute Genome Sequencing Platform"/>
            <person name="Earl A."/>
            <person name="Ward D."/>
            <person name="Feldgarden M."/>
            <person name="Gevers D."/>
            <person name="Courvalin P."/>
            <person name="Lambert T."/>
            <person name="Walker B."/>
            <person name="Young S.K."/>
            <person name="Zeng Q."/>
            <person name="Gargeya S."/>
            <person name="Fitzgerald M."/>
            <person name="Haas B."/>
            <person name="Abouelleil A."/>
            <person name="Alvarado L."/>
            <person name="Arachchi H.M."/>
            <person name="Berlin A.M."/>
            <person name="Chapman S.B."/>
            <person name="Dewar J."/>
            <person name="Goldberg J."/>
            <person name="Griggs A."/>
            <person name="Gujja S."/>
            <person name="Hansen M."/>
            <person name="Howarth C."/>
            <person name="Imamovic A."/>
            <person name="Larimer J."/>
            <person name="McCowan C."/>
            <person name="Murphy C."/>
            <person name="Neiman D."/>
            <person name="Pearson M."/>
            <person name="Priest M."/>
            <person name="Roberts A."/>
            <person name="Saif S."/>
            <person name="Shea T."/>
            <person name="Sisk P."/>
            <person name="Sykes S."/>
            <person name="Wortman J."/>
            <person name="Nusbaum C."/>
            <person name="Birren B."/>
        </authorList>
    </citation>
    <scope>NUCLEOTIDE SEQUENCE [LARGE SCALE GENOMIC DNA]</scope>
    <source>
        <strain evidence="6 7">90A8</strain>
    </source>
</reference>
<keyword evidence="4" id="KW-0804">Transcription</keyword>
<dbReference type="InterPro" id="IPR000843">
    <property type="entry name" value="HTH_LacI"/>
</dbReference>
<organism evidence="6 7">
    <name type="scientific">[Clostridium] clostridioforme 90A8</name>
    <dbReference type="NCBI Taxonomy" id="999408"/>
    <lineage>
        <taxon>Bacteria</taxon>
        <taxon>Bacillati</taxon>
        <taxon>Bacillota</taxon>
        <taxon>Clostridia</taxon>
        <taxon>Lachnospirales</taxon>
        <taxon>Lachnospiraceae</taxon>
        <taxon>Enterocloster</taxon>
    </lineage>
</organism>
<dbReference type="Gene3D" id="1.10.260.40">
    <property type="entry name" value="lambda repressor-like DNA-binding domains"/>
    <property type="match status" value="1"/>
</dbReference>
<dbReference type="Gene3D" id="3.40.50.2300">
    <property type="match status" value="2"/>
</dbReference>
<evidence type="ECO:0000259" key="5">
    <source>
        <dbReference type="PROSITE" id="PS50932"/>
    </source>
</evidence>
<dbReference type="PATRIC" id="fig|999408.3.peg.332"/>
<dbReference type="PANTHER" id="PTHR30146">
    <property type="entry name" value="LACI-RELATED TRANSCRIPTIONAL REPRESSOR"/>
    <property type="match status" value="1"/>
</dbReference>
<dbReference type="PROSITE" id="PS50932">
    <property type="entry name" value="HTH_LACI_2"/>
    <property type="match status" value="1"/>
</dbReference>
<dbReference type="EMBL" id="AGYR01000001">
    <property type="protein sequence ID" value="ENZ20371.1"/>
    <property type="molecule type" value="Genomic_DNA"/>
</dbReference>
<dbReference type="RefSeq" id="WP_002586148.1">
    <property type="nucleotide sequence ID" value="NZ_KB850976.1"/>
</dbReference>
<dbReference type="GO" id="GO:0000976">
    <property type="term" value="F:transcription cis-regulatory region binding"/>
    <property type="evidence" value="ECO:0007669"/>
    <property type="project" value="TreeGrafter"/>
</dbReference>
<dbReference type="Pfam" id="PF00356">
    <property type="entry name" value="LacI"/>
    <property type="match status" value="1"/>
</dbReference>
<keyword evidence="2" id="KW-0805">Transcription regulation</keyword>
<dbReference type="InterPro" id="IPR028082">
    <property type="entry name" value="Peripla_BP_I"/>
</dbReference>
<dbReference type="GeneID" id="57963725"/>
<feature type="domain" description="HTH lacI-type" evidence="5">
    <location>
        <begin position="2"/>
        <end position="56"/>
    </location>
</feature>
<protein>
    <submittedName>
        <fullName evidence="6">LacI family transcriptional regulator, sucrose operon repressor</fullName>
    </submittedName>
</protein>
<dbReference type="InterPro" id="IPR010982">
    <property type="entry name" value="Lambda_DNA-bd_dom_sf"/>
</dbReference>
<dbReference type="CDD" id="cd01392">
    <property type="entry name" value="HTH_LacI"/>
    <property type="match status" value="1"/>
</dbReference>
<dbReference type="GO" id="GO:0003700">
    <property type="term" value="F:DNA-binding transcription factor activity"/>
    <property type="evidence" value="ECO:0007669"/>
    <property type="project" value="TreeGrafter"/>
</dbReference>
<evidence type="ECO:0000313" key="7">
    <source>
        <dbReference type="Proteomes" id="UP000013085"/>
    </source>
</evidence>
<dbReference type="SMART" id="SM00354">
    <property type="entry name" value="HTH_LACI"/>
    <property type="match status" value="1"/>
</dbReference>
<proteinExistence type="predicted"/>
<gene>
    <name evidence="6" type="ORF">HMPREF1090_00306</name>
</gene>
<dbReference type="AlphaFoldDB" id="A0A0E2HVZ2"/>
<dbReference type="SUPFAM" id="SSF53822">
    <property type="entry name" value="Periplasmic binding protein-like I"/>
    <property type="match status" value="1"/>
</dbReference>
<dbReference type="HOGENOM" id="CLU_037628_6_0_9"/>
<evidence type="ECO:0000256" key="3">
    <source>
        <dbReference type="ARBA" id="ARBA00023125"/>
    </source>
</evidence>
<dbReference type="CDD" id="cd06291">
    <property type="entry name" value="PBP1_Qymf-like"/>
    <property type="match status" value="1"/>
</dbReference>
<evidence type="ECO:0000256" key="1">
    <source>
        <dbReference type="ARBA" id="ARBA00022491"/>
    </source>
</evidence>
<dbReference type="Pfam" id="PF13377">
    <property type="entry name" value="Peripla_BP_3"/>
    <property type="match status" value="1"/>
</dbReference>
<comment type="caution">
    <text evidence="6">The sequence shown here is derived from an EMBL/GenBank/DDBJ whole genome shotgun (WGS) entry which is preliminary data.</text>
</comment>
<dbReference type="Proteomes" id="UP000013085">
    <property type="component" value="Unassembled WGS sequence"/>
</dbReference>
<dbReference type="PROSITE" id="PS00356">
    <property type="entry name" value="HTH_LACI_1"/>
    <property type="match status" value="1"/>
</dbReference>
<name>A0A0E2HVZ2_9FIRM</name>
<evidence type="ECO:0000313" key="6">
    <source>
        <dbReference type="EMBL" id="ENZ20371.1"/>
    </source>
</evidence>
<sequence length="324" mass="36224">MASIRDVAKKAGVGVGTVSRALNGTGYVAEDTRAKILAIAEKLDYQPNELARNLFRNRTGIIGIVVPDMENPFFSKLLKHMEIQLYKNGYKAMICNTIEISNREQDFIDMLRQNVMDGIITGAHSLQDYAYLNLNKPVVAMDRNLGPGIPMIHSDHKAGGRMAARLLLDAGCRNVLNFGGSFRVHTPSNDRHQEFKQVMEENGASVKTIEMAWNMMEYDYYCRIMEQYMDIYRDIDGVFTTDIGALYCLNIANQRGVKVPEKLHIVGYDAVDMTRLFTPKLTSIAQDIPGLATACVDTMMDLLDGKKVEMEQILPVSIQKGGTV</sequence>
<dbReference type="SUPFAM" id="SSF47413">
    <property type="entry name" value="lambda repressor-like DNA-binding domains"/>
    <property type="match status" value="1"/>
</dbReference>